<accession>A0A8J3QAN5</accession>
<evidence type="ECO:0000313" key="2">
    <source>
        <dbReference type="EMBL" id="GIH07274.1"/>
    </source>
</evidence>
<gene>
    <name evidence="2" type="ORF">Rhe02_53410</name>
</gene>
<reference evidence="2" key="1">
    <citation type="submission" date="2021-01" db="EMBL/GenBank/DDBJ databases">
        <title>Whole genome shotgun sequence of Rhizocola hellebori NBRC 109834.</title>
        <authorList>
            <person name="Komaki H."/>
            <person name="Tamura T."/>
        </authorList>
    </citation>
    <scope>NUCLEOTIDE SEQUENCE</scope>
    <source>
        <strain evidence="2">NBRC 109834</strain>
    </source>
</reference>
<organism evidence="2 3">
    <name type="scientific">Rhizocola hellebori</name>
    <dbReference type="NCBI Taxonomy" id="1392758"/>
    <lineage>
        <taxon>Bacteria</taxon>
        <taxon>Bacillati</taxon>
        <taxon>Actinomycetota</taxon>
        <taxon>Actinomycetes</taxon>
        <taxon>Micromonosporales</taxon>
        <taxon>Micromonosporaceae</taxon>
        <taxon>Rhizocola</taxon>
    </lineage>
</organism>
<comment type="caution">
    <text evidence="2">The sequence shown here is derived from an EMBL/GenBank/DDBJ whole genome shotgun (WGS) entry which is preliminary data.</text>
</comment>
<keyword evidence="3" id="KW-1185">Reference proteome</keyword>
<evidence type="ECO:0000259" key="1">
    <source>
        <dbReference type="Pfam" id="PF11296"/>
    </source>
</evidence>
<proteinExistence type="predicted"/>
<dbReference type="Proteomes" id="UP000612899">
    <property type="component" value="Unassembled WGS sequence"/>
</dbReference>
<dbReference type="AlphaFoldDB" id="A0A8J3QAN5"/>
<protein>
    <recommendedName>
        <fullName evidence="1">DUF3097 domain-containing protein</fullName>
    </recommendedName>
</protein>
<dbReference type="EMBL" id="BONY01000035">
    <property type="protein sequence ID" value="GIH07274.1"/>
    <property type="molecule type" value="Genomic_DNA"/>
</dbReference>
<sequence length="155" mass="16923">MEGLHDATLIEKIWGDDLRGEAIVVEPMHGADDLAALVQGFEPGPQRRLGVLLDHLVAGSKETRLASTVDSAHVLIAGHPYIDVWQAVKPQRLGIAAWPVVPPGQPWKQGICAALGVSDTDSFWPRLLSRVDSYRDLETPLVNSVERLIDFVTTS</sequence>
<evidence type="ECO:0000313" key="3">
    <source>
        <dbReference type="Proteomes" id="UP000612899"/>
    </source>
</evidence>
<dbReference type="Pfam" id="PF11296">
    <property type="entry name" value="DUF3097_C"/>
    <property type="match status" value="1"/>
</dbReference>
<name>A0A8J3QAN5_9ACTN</name>
<dbReference type="InterPro" id="IPR021447">
    <property type="entry name" value="DUF3097_C"/>
</dbReference>
<feature type="domain" description="DUF3097" evidence="1">
    <location>
        <begin position="2"/>
        <end position="153"/>
    </location>
</feature>